<evidence type="ECO:0000256" key="4">
    <source>
        <dbReference type="ARBA" id="ARBA00023242"/>
    </source>
</evidence>
<feature type="DNA-binding region" description="Homeobox" evidence="5">
    <location>
        <begin position="51"/>
        <end position="110"/>
    </location>
</feature>
<dbReference type="GO" id="GO:0000981">
    <property type="term" value="F:DNA-binding transcription factor activity, RNA polymerase II-specific"/>
    <property type="evidence" value="ECO:0007669"/>
    <property type="project" value="InterPro"/>
</dbReference>
<evidence type="ECO:0000256" key="5">
    <source>
        <dbReference type="PROSITE-ProRule" id="PRU00108"/>
    </source>
</evidence>
<dbReference type="PANTHER" id="PTHR24324">
    <property type="entry name" value="HOMEOBOX PROTEIN HHEX"/>
    <property type="match status" value="1"/>
</dbReference>
<dbReference type="PROSITE" id="PS00027">
    <property type="entry name" value="HOMEOBOX_1"/>
    <property type="match status" value="1"/>
</dbReference>
<protein>
    <submittedName>
        <fullName evidence="9">Homeobox protein YOX1/YHP1</fullName>
    </submittedName>
</protein>
<feature type="region of interest" description="Disordered" evidence="7">
    <location>
        <begin position="247"/>
        <end position="267"/>
    </location>
</feature>
<dbReference type="InterPro" id="IPR001356">
    <property type="entry name" value="HD"/>
</dbReference>
<comment type="subcellular location">
    <subcellularLocation>
        <location evidence="1 5 6">Nucleus</location>
    </subcellularLocation>
</comment>
<evidence type="ECO:0000256" key="7">
    <source>
        <dbReference type="SAM" id="MobiDB-lite"/>
    </source>
</evidence>
<dbReference type="CDD" id="cd00086">
    <property type="entry name" value="homeodomain"/>
    <property type="match status" value="1"/>
</dbReference>
<dbReference type="InterPro" id="IPR051000">
    <property type="entry name" value="Homeobox_DNA-bind_prot"/>
</dbReference>
<feature type="domain" description="Homeobox" evidence="8">
    <location>
        <begin position="49"/>
        <end position="109"/>
    </location>
</feature>
<dbReference type="SUPFAM" id="SSF46689">
    <property type="entry name" value="Homeodomain-like"/>
    <property type="match status" value="1"/>
</dbReference>
<feature type="region of interest" description="Disordered" evidence="7">
    <location>
        <begin position="442"/>
        <end position="471"/>
    </location>
</feature>
<dbReference type="EMBL" id="BJWK01000001">
    <property type="protein sequence ID" value="GEM06379.1"/>
    <property type="molecule type" value="Genomic_DNA"/>
</dbReference>
<reference evidence="9 10" key="1">
    <citation type="submission" date="2019-07" db="EMBL/GenBank/DDBJ databases">
        <title>Rhodotorula toruloides NBRC10032 genome sequencing.</title>
        <authorList>
            <person name="Shida Y."/>
            <person name="Takaku H."/>
            <person name="Ogasawara W."/>
            <person name="Mori K."/>
        </authorList>
    </citation>
    <scope>NUCLEOTIDE SEQUENCE [LARGE SCALE GENOMIC DNA]</scope>
    <source>
        <strain evidence="9 10">NBRC10032</strain>
    </source>
</reference>
<proteinExistence type="predicted"/>
<name>A0A511K7R4_RHOTO</name>
<dbReference type="GO" id="GO:0005634">
    <property type="term" value="C:nucleus"/>
    <property type="evidence" value="ECO:0007669"/>
    <property type="project" value="UniProtKB-SubCell"/>
</dbReference>
<evidence type="ECO:0000256" key="2">
    <source>
        <dbReference type="ARBA" id="ARBA00023125"/>
    </source>
</evidence>
<feature type="region of interest" description="Disordered" evidence="7">
    <location>
        <begin position="354"/>
        <end position="405"/>
    </location>
</feature>
<sequence>MSQDVLYHPYRTTKSSSSIAADSLTGITFVDTTQQAAAAATGLSGDGLQQCRPKRKRITPEQLVHLTAIFETTDSPTFEQRETLAEQTGMTNREVQIWFQNRRAKINRQRQAVLAKEEAAAVTAAMDASGEPAPVNAAVKASAEMLSAGQHQWRFRRKKVAQHGHGAELAASPLPLQPSPPFEAVASVAPHPVSSLYPSPPLSYSAQHPLSLGPLSSPILTPGAGSSYFGIASPPLTTPGLASPGLGSASSYFSPQDGPHTPSTMSSPSGHFFRLTLDSPQITPLSPHAASDVYELVSPRATALEAPIHLAPMRSDAIFGRLGMTPTRSPLSRPMHRRSISDSTAHAVLAALATQEAGKPSRPAPPVRLPSLRGLLNDDDSSPAATRPPVLASAPTSPIDARPRTWPAPVHTDVRLTMASASTGNKPVPAYQRPALFYHSSTTDIHPKPSVNRLRQPSSSPARSAALRPSSASTVMAIDVADKGEVDVDTRMRSLTPMSGPVGLGMLVAAASELCEDDERAARLTAASSQMR</sequence>
<dbReference type="InterPro" id="IPR009057">
    <property type="entry name" value="Homeodomain-like_sf"/>
</dbReference>
<evidence type="ECO:0000256" key="3">
    <source>
        <dbReference type="ARBA" id="ARBA00023155"/>
    </source>
</evidence>
<comment type="caution">
    <text evidence="9">The sequence shown here is derived from an EMBL/GenBank/DDBJ whole genome shotgun (WGS) entry which is preliminary data.</text>
</comment>
<evidence type="ECO:0000259" key="8">
    <source>
        <dbReference type="PROSITE" id="PS50071"/>
    </source>
</evidence>
<accession>A0A511K7R4</accession>
<gene>
    <name evidence="9" type="ORF">Rt10032_c01g0396</name>
</gene>
<dbReference type="PANTHER" id="PTHR24324:SF5">
    <property type="entry name" value="HEMATOPOIETICALLY-EXPRESSED HOMEOBOX PROTEIN HHEX"/>
    <property type="match status" value="1"/>
</dbReference>
<feature type="compositionally biased region" description="Low complexity" evidence="7">
    <location>
        <begin position="453"/>
        <end position="471"/>
    </location>
</feature>
<evidence type="ECO:0000313" key="9">
    <source>
        <dbReference type="EMBL" id="GEM06379.1"/>
    </source>
</evidence>
<dbReference type="InterPro" id="IPR017970">
    <property type="entry name" value="Homeobox_CS"/>
</dbReference>
<dbReference type="GO" id="GO:0030154">
    <property type="term" value="P:cell differentiation"/>
    <property type="evidence" value="ECO:0007669"/>
    <property type="project" value="TreeGrafter"/>
</dbReference>
<keyword evidence="2 5" id="KW-0238">DNA-binding</keyword>
<evidence type="ECO:0000256" key="6">
    <source>
        <dbReference type="RuleBase" id="RU000682"/>
    </source>
</evidence>
<dbReference type="AlphaFoldDB" id="A0A511K7R4"/>
<dbReference type="OrthoDB" id="2536417at2759"/>
<dbReference type="Pfam" id="PF00046">
    <property type="entry name" value="Homeodomain"/>
    <property type="match status" value="1"/>
</dbReference>
<dbReference type="PROSITE" id="PS50071">
    <property type="entry name" value="HOMEOBOX_2"/>
    <property type="match status" value="1"/>
</dbReference>
<dbReference type="Proteomes" id="UP000321518">
    <property type="component" value="Unassembled WGS sequence"/>
</dbReference>
<evidence type="ECO:0000313" key="10">
    <source>
        <dbReference type="Proteomes" id="UP000321518"/>
    </source>
</evidence>
<keyword evidence="4 5" id="KW-0539">Nucleus</keyword>
<keyword evidence="3 5" id="KW-0371">Homeobox</keyword>
<dbReference type="Gene3D" id="1.10.10.60">
    <property type="entry name" value="Homeodomain-like"/>
    <property type="match status" value="1"/>
</dbReference>
<evidence type="ECO:0000256" key="1">
    <source>
        <dbReference type="ARBA" id="ARBA00004123"/>
    </source>
</evidence>
<organism evidence="9 10">
    <name type="scientific">Rhodotorula toruloides</name>
    <name type="common">Yeast</name>
    <name type="synonym">Rhodosporidium toruloides</name>
    <dbReference type="NCBI Taxonomy" id="5286"/>
    <lineage>
        <taxon>Eukaryota</taxon>
        <taxon>Fungi</taxon>
        <taxon>Dikarya</taxon>
        <taxon>Basidiomycota</taxon>
        <taxon>Pucciniomycotina</taxon>
        <taxon>Microbotryomycetes</taxon>
        <taxon>Sporidiobolales</taxon>
        <taxon>Sporidiobolaceae</taxon>
        <taxon>Rhodotorula</taxon>
    </lineage>
</organism>
<dbReference type="GO" id="GO:0000978">
    <property type="term" value="F:RNA polymerase II cis-regulatory region sequence-specific DNA binding"/>
    <property type="evidence" value="ECO:0007669"/>
    <property type="project" value="TreeGrafter"/>
</dbReference>
<dbReference type="SMART" id="SM00389">
    <property type="entry name" value="HOX"/>
    <property type="match status" value="1"/>
</dbReference>